<evidence type="ECO:0000313" key="3">
    <source>
        <dbReference type="EMBL" id="CAI4218336.1"/>
    </source>
</evidence>
<accession>A0A9P1MDY3</accession>
<feature type="signal peptide" evidence="2">
    <location>
        <begin position="1"/>
        <end position="22"/>
    </location>
</feature>
<feature type="compositionally biased region" description="Low complexity" evidence="1">
    <location>
        <begin position="132"/>
        <end position="153"/>
    </location>
</feature>
<evidence type="ECO:0000313" key="4">
    <source>
        <dbReference type="Proteomes" id="UP000838763"/>
    </source>
</evidence>
<gene>
    <name evidence="3" type="ORF">PPNO1_LOCUS7926</name>
</gene>
<dbReference type="AlphaFoldDB" id="A0A9P1MDY3"/>
<evidence type="ECO:0000256" key="2">
    <source>
        <dbReference type="SAM" id="SignalP"/>
    </source>
</evidence>
<comment type="caution">
    <text evidence="3">The sequence shown here is derived from an EMBL/GenBank/DDBJ whole genome shotgun (WGS) entry which is preliminary data.</text>
</comment>
<dbReference type="EMBL" id="CALLCH030000017">
    <property type="protein sequence ID" value="CAI4218336.1"/>
    <property type="molecule type" value="Genomic_DNA"/>
</dbReference>
<keyword evidence="2" id="KW-0732">Signal</keyword>
<dbReference type="Proteomes" id="UP000838763">
    <property type="component" value="Unassembled WGS sequence"/>
</dbReference>
<name>A0A9P1MDY3_9PEZI</name>
<protein>
    <submittedName>
        <fullName evidence="3">Uncharacterized protein</fullName>
    </submittedName>
</protein>
<feature type="compositionally biased region" description="Acidic residues" evidence="1">
    <location>
        <begin position="122"/>
        <end position="131"/>
    </location>
</feature>
<feature type="chain" id="PRO_5040327313" evidence="2">
    <location>
        <begin position="23"/>
        <end position="256"/>
    </location>
</feature>
<proteinExistence type="predicted"/>
<evidence type="ECO:0000256" key="1">
    <source>
        <dbReference type="SAM" id="MobiDB-lite"/>
    </source>
</evidence>
<keyword evidence="4" id="KW-1185">Reference proteome</keyword>
<dbReference type="OrthoDB" id="5243101at2759"/>
<sequence length="256" mass="27008">MLSKSLALVASTAGYLVSTTSAQTTTTPFYTAVYTTSLEATPTIDVLCVSRETWLDTVPVSLVMPREVSGWPENGVTVVGAAVSKIPVQCGTKTMTWTTSLPMSWTLSAAEPTGAEQPTDATETEPSEAESSETQSSSSSSAAEASEAQVTAQANPATLTSTYVATGSEVSTLVNEVVGTSRLEWYSTSRVTFVEVVGPDYPATIVRTGYTTIEFSHSAQDLQVEESSFEASSTGSFLRTTTMVQVSAEPTEEAEE</sequence>
<organism evidence="3 4">
    <name type="scientific">Parascedosporium putredinis</name>
    <dbReference type="NCBI Taxonomy" id="1442378"/>
    <lineage>
        <taxon>Eukaryota</taxon>
        <taxon>Fungi</taxon>
        <taxon>Dikarya</taxon>
        <taxon>Ascomycota</taxon>
        <taxon>Pezizomycotina</taxon>
        <taxon>Sordariomycetes</taxon>
        <taxon>Hypocreomycetidae</taxon>
        <taxon>Microascales</taxon>
        <taxon>Microascaceae</taxon>
        <taxon>Parascedosporium</taxon>
    </lineage>
</organism>
<feature type="region of interest" description="Disordered" evidence="1">
    <location>
        <begin position="110"/>
        <end position="153"/>
    </location>
</feature>
<reference evidence="3" key="1">
    <citation type="submission" date="2022-11" db="EMBL/GenBank/DDBJ databases">
        <authorList>
            <person name="Scott C."/>
            <person name="Bruce N."/>
        </authorList>
    </citation>
    <scope>NUCLEOTIDE SEQUENCE</scope>
</reference>